<dbReference type="AlphaFoldDB" id="A0A564UPU2"/>
<dbReference type="GO" id="GO:0003677">
    <property type="term" value="F:DNA binding"/>
    <property type="evidence" value="ECO:0007669"/>
    <property type="project" value="InterPro"/>
</dbReference>
<dbReference type="GO" id="GO:0000725">
    <property type="term" value="P:recombinational repair"/>
    <property type="evidence" value="ECO:0007669"/>
    <property type="project" value="TreeGrafter"/>
</dbReference>
<accession>A0A564UPU2</accession>
<name>A0A564UPU2_9FIRM</name>
<sequence length="446" mass="51909">MEINIAGAGAGKTTKMSDKIILLRNQIDAEKKIFCVAFTNSAVDCILRKLCEHYVQIPENIIVSTIHSFLYREIIKPYYHLLYGKKYEKVSIAELPQDAKYKNAKIKRLDDMNVLHQTVIPEHAKWVLCKKSKDTKNIKDGRQIIKNAIVKYCGAICIDEVQDIDKHMQEIIEELSGMGIPMILMGDPKQDLKGFKCLRNLMSIYEQNVRYISECHRCPQLHLELSNRLVDENEKQKSEKNSGQLSVYYESEIDCHTLIERQKYDLMYISQKQGVYETHDYKKNNIRDNLAEELEPLLSENHPTKDTMTVKKAAYYYAGKMIEKYRNTGKKKDAMALLSKCEKIDSRRYGIIINIFEDESPIKQEDKILVKSIDYIKGMEGEKCLFILTNDLAAHLFNDNTETNKTKNKLYVALTRSLNELSIYILKEVEDKYTKKRILDFFEGYL</sequence>
<dbReference type="Pfam" id="PF13245">
    <property type="entry name" value="AAA_19"/>
    <property type="match status" value="1"/>
</dbReference>
<dbReference type="GO" id="GO:0043138">
    <property type="term" value="F:3'-5' DNA helicase activity"/>
    <property type="evidence" value="ECO:0007669"/>
    <property type="project" value="TreeGrafter"/>
</dbReference>
<keyword evidence="1" id="KW-0547">Nucleotide-binding</keyword>
<protein>
    <submittedName>
        <fullName evidence="1">DNA-dependent helicase II</fullName>
    </submittedName>
</protein>
<organism evidence="1 2">
    <name type="scientific">Blautia obeum</name>
    <dbReference type="NCBI Taxonomy" id="40520"/>
    <lineage>
        <taxon>Bacteria</taxon>
        <taxon>Bacillati</taxon>
        <taxon>Bacillota</taxon>
        <taxon>Clostridia</taxon>
        <taxon>Lachnospirales</taxon>
        <taxon>Lachnospiraceae</taxon>
        <taxon>Blautia</taxon>
    </lineage>
</organism>
<dbReference type="InterPro" id="IPR000212">
    <property type="entry name" value="DNA_helicase_UvrD/REP"/>
</dbReference>
<dbReference type="PANTHER" id="PTHR11070:SF2">
    <property type="entry name" value="ATP-DEPENDENT DNA HELICASE SRS2"/>
    <property type="match status" value="1"/>
</dbReference>
<keyword evidence="1" id="KW-0067">ATP-binding</keyword>
<dbReference type="InterPro" id="IPR027417">
    <property type="entry name" value="P-loop_NTPase"/>
</dbReference>
<reference evidence="1 2" key="1">
    <citation type="submission" date="2019-07" db="EMBL/GenBank/DDBJ databases">
        <authorList>
            <person name="Hibberd C M."/>
            <person name="Gehrig L. J."/>
            <person name="Chang H.-W."/>
            <person name="Venkatesh S."/>
        </authorList>
    </citation>
    <scope>NUCLEOTIDE SEQUENCE [LARGE SCALE GENOMIC DNA]</scope>
    <source>
        <strain evidence="1">Ruminococcus_obeum_SSTS_Bg7063</strain>
    </source>
</reference>
<dbReference type="SUPFAM" id="SSF52540">
    <property type="entry name" value="P-loop containing nucleoside triphosphate hydrolases"/>
    <property type="match status" value="1"/>
</dbReference>
<keyword evidence="2" id="KW-1185">Reference proteome</keyword>
<proteinExistence type="predicted"/>
<dbReference type="GO" id="GO:0005524">
    <property type="term" value="F:ATP binding"/>
    <property type="evidence" value="ECO:0007669"/>
    <property type="project" value="InterPro"/>
</dbReference>
<keyword evidence="1" id="KW-0347">Helicase</keyword>
<keyword evidence="1" id="KW-0378">Hydrolase</keyword>
<dbReference type="Proteomes" id="UP000409147">
    <property type="component" value="Unassembled WGS sequence"/>
</dbReference>
<dbReference type="PANTHER" id="PTHR11070">
    <property type="entry name" value="UVRD / RECB / PCRA DNA HELICASE FAMILY MEMBER"/>
    <property type="match status" value="1"/>
</dbReference>
<dbReference type="RefSeq" id="WP_144369792.1">
    <property type="nucleotide sequence ID" value="NZ_CABHNB010000044.1"/>
</dbReference>
<dbReference type="EMBL" id="CABHNB010000044">
    <property type="protein sequence ID" value="VUX21566.1"/>
    <property type="molecule type" value="Genomic_DNA"/>
</dbReference>
<evidence type="ECO:0000313" key="2">
    <source>
        <dbReference type="Proteomes" id="UP000409147"/>
    </source>
</evidence>
<evidence type="ECO:0000313" key="1">
    <source>
        <dbReference type="EMBL" id="VUX21566.1"/>
    </source>
</evidence>
<dbReference type="Gene3D" id="3.40.50.300">
    <property type="entry name" value="P-loop containing nucleotide triphosphate hydrolases"/>
    <property type="match status" value="1"/>
</dbReference>
<gene>
    <name evidence="1" type="ORF">ROSSTS7063_03237</name>
</gene>